<evidence type="ECO:0000313" key="7">
    <source>
        <dbReference type="Proteomes" id="UP000377595"/>
    </source>
</evidence>
<reference evidence="6 7" key="1">
    <citation type="submission" date="2019-10" db="EMBL/GenBank/DDBJ databases">
        <title>Whole genome shotgun sequence of Acrocarpospora pleiomorpha NBRC 16267.</title>
        <authorList>
            <person name="Ichikawa N."/>
            <person name="Kimura A."/>
            <person name="Kitahashi Y."/>
            <person name="Komaki H."/>
            <person name="Oguchi A."/>
        </authorList>
    </citation>
    <scope>NUCLEOTIDE SEQUENCE [LARGE SCALE GENOMIC DNA]</scope>
    <source>
        <strain evidence="6 7">NBRC 16267</strain>
    </source>
</reference>
<accession>A0A5M3XUY3</accession>
<dbReference type="PANTHER" id="PTHR43822">
    <property type="entry name" value="HOMOACONITASE, MITOCHONDRIAL-RELATED"/>
    <property type="match status" value="1"/>
</dbReference>
<dbReference type="OrthoDB" id="9802769at2"/>
<keyword evidence="4" id="KW-0456">Lyase</keyword>
<dbReference type="AlphaFoldDB" id="A0A5M3XUY3"/>
<dbReference type="InterPro" id="IPR036008">
    <property type="entry name" value="Aconitase_4Fe-4S_dom"/>
</dbReference>
<sequence length="428" mass="45683">MGMTIAEKILARGAQADVVRPGDLVTVKVDTAIVLDMNFIPGMWDTVRKMHDPSRVIVIHDHLIPARDVQAAEAMARGREFVERWGIERFHDVGGDQGIVHQVVADRAYGLPGEILVCCDSHTCSVGVLNCAGRGLGTPELAYVLCKGTAWFKVGETVRYELHGELPPVVATKDVFLRIAGEYGSHEGMNLEYAGPGIANLSLDARRTLSTMAAELSAEFAIWEPDDVLLDYVAPLATRPYEPVWPDAGADYRDVRRLDLAEMEPYIGLPDKVVHNAVPITELRGPVKVDQCFIGSCANGTLDDIASAAQIVHGQKVAPGVRLIVTPGSQQIYREAMRLGYIQSLMDAGAVVTPSSCGACGGLTMGLLAGNETCITSSTRNFKGRMGSRAARIYMGSSATVAASALAGEIVDPRTAGGAQALAEGLRA</sequence>
<dbReference type="NCBIfam" id="NF001614">
    <property type="entry name" value="PRK00402.1"/>
    <property type="match status" value="1"/>
</dbReference>
<dbReference type="SUPFAM" id="SSF53732">
    <property type="entry name" value="Aconitase iron-sulfur domain"/>
    <property type="match status" value="1"/>
</dbReference>
<keyword evidence="1" id="KW-0479">Metal-binding</keyword>
<evidence type="ECO:0000256" key="4">
    <source>
        <dbReference type="ARBA" id="ARBA00023239"/>
    </source>
</evidence>
<dbReference type="InterPro" id="IPR001030">
    <property type="entry name" value="Acoase/IPM_deHydtase_lsu_aba"/>
</dbReference>
<dbReference type="PANTHER" id="PTHR43822:SF2">
    <property type="entry name" value="HOMOACONITASE, MITOCHONDRIAL"/>
    <property type="match status" value="1"/>
</dbReference>
<comment type="caution">
    <text evidence="6">The sequence shown here is derived from an EMBL/GenBank/DDBJ whole genome shotgun (WGS) entry which is preliminary data.</text>
</comment>
<dbReference type="PRINTS" id="PR00415">
    <property type="entry name" value="ACONITASE"/>
</dbReference>
<feature type="domain" description="Aconitase/3-isopropylmalate dehydratase large subunit alpha/beta/alpha" evidence="5">
    <location>
        <begin position="287"/>
        <end position="408"/>
    </location>
</feature>
<name>A0A5M3XUY3_9ACTN</name>
<evidence type="ECO:0000256" key="3">
    <source>
        <dbReference type="ARBA" id="ARBA00023014"/>
    </source>
</evidence>
<dbReference type="RefSeq" id="WP_155349530.1">
    <property type="nucleotide sequence ID" value="NZ_BAAAHM010000045.1"/>
</dbReference>
<dbReference type="InterPro" id="IPR015931">
    <property type="entry name" value="Acnase/IPM_dHydase_lsu_aba_1/3"/>
</dbReference>
<feature type="domain" description="Aconitase/3-isopropylmalate dehydratase large subunit alpha/beta/alpha" evidence="5">
    <location>
        <begin position="48"/>
        <end position="282"/>
    </location>
</feature>
<protein>
    <submittedName>
        <fullName evidence="6">3-isopropylmalate dehydratase large subunit</fullName>
    </submittedName>
</protein>
<dbReference type="GO" id="GO:0043436">
    <property type="term" value="P:oxoacid metabolic process"/>
    <property type="evidence" value="ECO:0007669"/>
    <property type="project" value="UniProtKB-ARBA"/>
</dbReference>
<gene>
    <name evidence="6" type="primary">leuC_1</name>
    <name evidence="6" type="ORF">Aple_076090</name>
</gene>
<evidence type="ECO:0000256" key="1">
    <source>
        <dbReference type="ARBA" id="ARBA00022723"/>
    </source>
</evidence>
<evidence type="ECO:0000256" key="2">
    <source>
        <dbReference type="ARBA" id="ARBA00023004"/>
    </source>
</evidence>
<keyword evidence="2" id="KW-0408">Iron</keyword>
<dbReference type="Pfam" id="PF00330">
    <property type="entry name" value="Aconitase"/>
    <property type="match status" value="2"/>
</dbReference>
<dbReference type="InterPro" id="IPR050067">
    <property type="entry name" value="IPM_dehydratase_rel_enz"/>
</dbReference>
<dbReference type="Gene3D" id="3.30.499.10">
    <property type="entry name" value="Aconitase, domain 3"/>
    <property type="match status" value="2"/>
</dbReference>
<dbReference type="GO" id="GO:0016829">
    <property type="term" value="F:lyase activity"/>
    <property type="evidence" value="ECO:0007669"/>
    <property type="project" value="UniProtKB-KW"/>
</dbReference>
<evidence type="ECO:0000313" key="6">
    <source>
        <dbReference type="EMBL" id="GES24710.1"/>
    </source>
</evidence>
<dbReference type="EMBL" id="BLAF01000055">
    <property type="protein sequence ID" value="GES24710.1"/>
    <property type="molecule type" value="Genomic_DNA"/>
</dbReference>
<dbReference type="Proteomes" id="UP000377595">
    <property type="component" value="Unassembled WGS sequence"/>
</dbReference>
<keyword evidence="7" id="KW-1185">Reference proteome</keyword>
<keyword evidence="3" id="KW-0411">Iron-sulfur</keyword>
<dbReference type="GO" id="GO:0051536">
    <property type="term" value="F:iron-sulfur cluster binding"/>
    <property type="evidence" value="ECO:0007669"/>
    <property type="project" value="UniProtKB-KW"/>
</dbReference>
<dbReference type="GO" id="GO:0046872">
    <property type="term" value="F:metal ion binding"/>
    <property type="evidence" value="ECO:0007669"/>
    <property type="project" value="UniProtKB-KW"/>
</dbReference>
<proteinExistence type="predicted"/>
<evidence type="ECO:0000259" key="5">
    <source>
        <dbReference type="Pfam" id="PF00330"/>
    </source>
</evidence>
<organism evidence="6 7">
    <name type="scientific">Acrocarpospora pleiomorpha</name>
    <dbReference type="NCBI Taxonomy" id="90975"/>
    <lineage>
        <taxon>Bacteria</taxon>
        <taxon>Bacillati</taxon>
        <taxon>Actinomycetota</taxon>
        <taxon>Actinomycetes</taxon>
        <taxon>Streptosporangiales</taxon>
        <taxon>Streptosporangiaceae</taxon>
        <taxon>Acrocarpospora</taxon>
    </lineage>
</organism>